<protein>
    <submittedName>
        <fullName evidence="2">Antirestriction protein</fullName>
    </submittedName>
</protein>
<comment type="similarity">
    <text evidence="1">Belongs to the antirestriction protein family.</text>
</comment>
<dbReference type="InterPro" id="IPR004914">
    <property type="entry name" value="Antirestrict"/>
</dbReference>
<dbReference type="Proteomes" id="UP000759103">
    <property type="component" value="Unassembled WGS sequence"/>
</dbReference>
<dbReference type="InterPro" id="IPR042297">
    <property type="entry name" value="Antirestriction_sf"/>
</dbReference>
<dbReference type="RefSeq" id="WP_219750750.1">
    <property type="nucleotide sequence ID" value="NZ_JAHXZN010000016.1"/>
</dbReference>
<accession>A0ABS7BUF3</accession>
<sequence>MDKPTAIVANLVPEDKRLSVLPDFFEFRQMIHAESMTFKFMERLSIDYAGGYWHYYRLSNGGFYMAPANDKPMRVSWNGNGYEGTMSADAAGIVATLFMLNVLAEDGTERMADLYYQLRDFASEHAERPAIFAAID</sequence>
<evidence type="ECO:0000313" key="2">
    <source>
        <dbReference type="EMBL" id="MBW6533227.1"/>
    </source>
</evidence>
<dbReference type="EMBL" id="JAHXZN010000016">
    <property type="protein sequence ID" value="MBW6533227.1"/>
    <property type="molecule type" value="Genomic_DNA"/>
</dbReference>
<comment type="caution">
    <text evidence="2">The sequence shown here is derived from an EMBL/GenBank/DDBJ whole genome shotgun (WGS) entry which is preliminary data.</text>
</comment>
<keyword evidence="3" id="KW-1185">Reference proteome</keyword>
<evidence type="ECO:0000313" key="3">
    <source>
        <dbReference type="Proteomes" id="UP000759103"/>
    </source>
</evidence>
<organism evidence="2 3">
    <name type="scientific">Sphingomonas citri</name>
    <dbReference type="NCBI Taxonomy" id="2862499"/>
    <lineage>
        <taxon>Bacteria</taxon>
        <taxon>Pseudomonadati</taxon>
        <taxon>Pseudomonadota</taxon>
        <taxon>Alphaproteobacteria</taxon>
        <taxon>Sphingomonadales</taxon>
        <taxon>Sphingomonadaceae</taxon>
        <taxon>Sphingomonas</taxon>
    </lineage>
</organism>
<dbReference type="Gene3D" id="3.30.70.3580">
    <property type="entry name" value="Antirestriction protein"/>
    <property type="match status" value="1"/>
</dbReference>
<gene>
    <name evidence="2" type="ORF">KZ820_20995</name>
</gene>
<dbReference type="Pfam" id="PF03230">
    <property type="entry name" value="Antirestrict"/>
    <property type="match status" value="1"/>
</dbReference>
<evidence type="ECO:0000256" key="1">
    <source>
        <dbReference type="ARBA" id="ARBA00008618"/>
    </source>
</evidence>
<reference evidence="2 3" key="1">
    <citation type="submission" date="2021-07" db="EMBL/GenBank/DDBJ databases">
        <title>Sphingomonas sp.</title>
        <authorList>
            <person name="Feng G."/>
            <person name="Li J."/>
            <person name="Pan M."/>
        </authorList>
    </citation>
    <scope>NUCLEOTIDE SEQUENCE [LARGE SCALE GENOMIC DNA]</scope>
    <source>
        <strain evidence="2 3">RRHST34</strain>
    </source>
</reference>
<name>A0ABS7BUF3_9SPHN</name>
<proteinExistence type="inferred from homology"/>